<name>A0ABT5T1Y9_9PSEU</name>
<evidence type="ECO:0000256" key="2">
    <source>
        <dbReference type="SAM" id="Phobius"/>
    </source>
</evidence>
<keyword evidence="4" id="KW-1185">Reference proteome</keyword>
<dbReference type="RefSeq" id="WP_274203254.1">
    <property type="nucleotide sequence ID" value="NZ_JAQZAO010000015.1"/>
</dbReference>
<keyword evidence="2" id="KW-0812">Transmembrane</keyword>
<evidence type="ECO:0000313" key="3">
    <source>
        <dbReference type="EMBL" id="MDD7968720.1"/>
    </source>
</evidence>
<comment type="caution">
    <text evidence="3">The sequence shown here is derived from an EMBL/GenBank/DDBJ whole genome shotgun (WGS) entry which is preliminary data.</text>
</comment>
<feature type="transmembrane region" description="Helical" evidence="2">
    <location>
        <begin position="33"/>
        <end position="51"/>
    </location>
</feature>
<sequence>MTTTQETEGPPRPSEDLDEARDDAPEMSGRKRLGVSVLIVLVLLGMLASVAPRSQLREELRDVTRPFLLASGVDQGWGVFSPSPPTTTNQVVARVDRADGTVGVYPMEGGIGIAEYWDYRWRKYAEQMWRKRGAERERVAFAGWIADQDRAAGHEPVRVTLVRQTRQNLPPGPGPDAGEWREIPFFTTPASRR</sequence>
<dbReference type="Proteomes" id="UP001300763">
    <property type="component" value="Unassembled WGS sequence"/>
</dbReference>
<protein>
    <submittedName>
        <fullName evidence="3">Uncharacterized protein</fullName>
    </submittedName>
</protein>
<keyword evidence="2" id="KW-1133">Transmembrane helix</keyword>
<dbReference type="EMBL" id="JAQZAO010000015">
    <property type="protein sequence ID" value="MDD7968720.1"/>
    <property type="molecule type" value="Genomic_DNA"/>
</dbReference>
<feature type="region of interest" description="Disordered" evidence="1">
    <location>
        <begin position="1"/>
        <end position="28"/>
    </location>
</feature>
<proteinExistence type="predicted"/>
<keyword evidence="2" id="KW-0472">Membrane</keyword>
<evidence type="ECO:0000313" key="4">
    <source>
        <dbReference type="Proteomes" id="UP001300763"/>
    </source>
</evidence>
<accession>A0ABT5T1Y9</accession>
<organism evidence="3 4">
    <name type="scientific">Actinomycetospora lemnae</name>
    <dbReference type="NCBI Taxonomy" id="3019891"/>
    <lineage>
        <taxon>Bacteria</taxon>
        <taxon>Bacillati</taxon>
        <taxon>Actinomycetota</taxon>
        <taxon>Actinomycetes</taxon>
        <taxon>Pseudonocardiales</taxon>
        <taxon>Pseudonocardiaceae</taxon>
        <taxon>Actinomycetospora</taxon>
    </lineage>
</organism>
<gene>
    <name evidence="3" type="ORF">PGB27_25515</name>
</gene>
<evidence type="ECO:0000256" key="1">
    <source>
        <dbReference type="SAM" id="MobiDB-lite"/>
    </source>
</evidence>
<reference evidence="3 4" key="1">
    <citation type="submission" date="2023-02" db="EMBL/GenBank/DDBJ databases">
        <title>Genome sequencing required for Actinomycetospora new species description.</title>
        <authorList>
            <person name="Saimee Y."/>
            <person name="Duangmal K."/>
        </authorList>
    </citation>
    <scope>NUCLEOTIDE SEQUENCE [LARGE SCALE GENOMIC DNA]</scope>
    <source>
        <strain evidence="3 4">DW7H6</strain>
    </source>
</reference>